<feature type="signal peptide" evidence="5">
    <location>
        <begin position="1"/>
        <end position="29"/>
    </location>
</feature>
<keyword evidence="2 3" id="KW-0802">TPR repeat</keyword>
<dbReference type="PANTHER" id="PTHR44858">
    <property type="entry name" value="TETRATRICOPEPTIDE REPEAT PROTEIN 6"/>
    <property type="match status" value="1"/>
</dbReference>
<dbReference type="Proteomes" id="UP000500767">
    <property type="component" value="Chromosome"/>
</dbReference>
<dbReference type="InterPro" id="IPR019734">
    <property type="entry name" value="TPR_rpt"/>
</dbReference>
<gene>
    <name evidence="6" type="ORF">HN018_02225</name>
</gene>
<feature type="region of interest" description="Disordered" evidence="4">
    <location>
        <begin position="254"/>
        <end position="278"/>
    </location>
</feature>
<sequence length="278" mass="28626">MVSPMSYFRFRPLASSCVFLGMLALTGCANGGRQPAAGRLGLGLADSALAGGAPSLALQVSKAVLARNPNDVPALLRRGDAYYQLGDYPRAAASYRQALTLHVRSVPALMGLGRVALATSPAEASARFSEVLALEPTNQAAMSNRGVALDLSGLHAEAQDDYRRAIALAHADAARGIEVGADSGALAATQVDLAVSMAISGQPAAAVRILQPIASSPDASPRVRQDLAMALALDDRADDAARLLLTQMSQSQARSAMSGYQALREDATPPPPPPGDGS</sequence>
<reference evidence="6 7" key="1">
    <citation type="journal article" date="2014" name="World J. Microbiol. Biotechnol.">
        <title>Biodiversity and physiological characteristics of Antarctic and Arctic lichens-associated bacteria.</title>
        <authorList>
            <person name="Lee Y.M."/>
            <person name="Kim E.H."/>
            <person name="Lee H.K."/>
            <person name="Hong S.G."/>
        </authorList>
    </citation>
    <scope>NUCLEOTIDE SEQUENCE [LARGE SCALE GENOMIC DNA]</scope>
    <source>
        <strain evidence="6 7">PAMC 26569</strain>
    </source>
</reference>
<proteinExistence type="predicted"/>
<organism evidence="6 7">
    <name type="scientific">Lichenicola cladoniae</name>
    <dbReference type="NCBI Taxonomy" id="1484109"/>
    <lineage>
        <taxon>Bacteria</taxon>
        <taxon>Pseudomonadati</taxon>
        <taxon>Pseudomonadota</taxon>
        <taxon>Alphaproteobacteria</taxon>
        <taxon>Acetobacterales</taxon>
        <taxon>Acetobacteraceae</taxon>
        <taxon>Lichenicola</taxon>
    </lineage>
</organism>
<protein>
    <submittedName>
        <fullName evidence="6">Tetratricopeptide repeat protein</fullName>
    </submittedName>
</protein>
<evidence type="ECO:0000256" key="5">
    <source>
        <dbReference type="SAM" id="SignalP"/>
    </source>
</evidence>
<evidence type="ECO:0000256" key="3">
    <source>
        <dbReference type="PROSITE-ProRule" id="PRU00339"/>
    </source>
</evidence>
<dbReference type="KEGG" id="lck:HN018_02225"/>
<dbReference type="AlphaFoldDB" id="A0A6M8HHC1"/>
<keyword evidence="1" id="KW-0677">Repeat</keyword>
<keyword evidence="7" id="KW-1185">Reference proteome</keyword>
<keyword evidence="5" id="KW-0732">Signal</keyword>
<feature type="compositionally biased region" description="Pro residues" evidence="4">
    <location>
        <begin position="268"/>
        <end position="278"/>
    </location>
</feature>
<dbReference type="PANTHER" id="PTHR44858:SF1">
    <property type="entry name" value="UDP-N-ACETYLGLUCOSAMINE--PEPTIDE N-ACETYLGLUCOSAMINYLTRANSFERASE SPINDLY-RELATED"/>
    <property type="match status" value="1"/>
</dbReference>
<dbReference type="PROSITE" id="PS50005">
    <property type="entry name" value="TPR"/>
    <property type="match status" value="1"/>
</dbReference>
<name>A0A6M8HHC1_9PROT</name>
<dbReference type="Gene3D" id="1.25.40.10">
    <property type="entry name" value="Tetratricopeptide repeat domain"/>
    <property type="match status" value="1"/>
</dbReference>
<dbReference type="InterPro" id="IPR011990">
    <property type="entry name" value="TPR-like_helical_dom_sf"/>
</dbReference>
<evidence type="ECO:0000313" key="6">
    <source>
        <dbReference type="EMBL" id="QKE89022.1"/>
    </source>
</evidence>
<dbReference type="EMBL" id="CP053708">
    <property type="protein sequence ID" value="QKE89022.1"/>
    <property type="molecule type" value="Genomic_DNA"/>
</dbReference>
<dbReference type="InterPro" id="IPR050498">
    <property type="entry name" value="Ycf3"/>
</dbReference>
<dbReference type="Pfam" id="PF13432">
    <property type="entry name" value="TPR_16"/>
    <property type="match status" value="2"/>
</dbReference>
<evidence type="ECO:0000313" key="7">
    <source>
        <dbReference type="Proteomes" id="UP000500767"/>
    </source>
</evidence>
<dbReference type="SUPFAM" id="SSF48452">
    <property type="entry name" value="TPR-like"/>
    <property type="match status" value="1"/>
</dbReference>
<feature type="repeat" description="TPR" evidence="3">
    <location>
        <begin position="72"/>
        <end position="105"/>
    </location>
</feature>
<evidence type="ECO:0000256" key="2">
    <source>
        <dbReference type="ARBA" id="ARBA00022803"/>
    </source>
</evidence>
<accession>A0A6M8HHC1</accession>
<dbReference type="SMART" id="SM00028">
    <property type="entry name" value="TPR"/>
    <property type="match status" value="2"/>
</dbReference>
<evidence type="ECO:0000256" key="4">
    <source>
        <dbReference type="SAM" id="MobiDB-lite"/>
    </source>
</evidence>
<evidence type="ECO:0000256" key="1">
    <source>
        <dbReference type="ARBA" id="ARBA00022737"/>
    </source>
</evidence>
<feature type="chain" id="PRO_5026778213" evidence="5">
    <location>
        <begin position="30"/>
        <end position="278"/>
    </location>
</feature>
<dbReference type="RefSeq" id="WP_171836749.1">
    <property type="nucleotide sequence ID" value="NZ_CP053708.1"/>
</dbReference>